<evidence type="ECO:0000313" key="14">
    <source>
        <dbReference type="EMBL" id="KAK3510235.1"/>
    </source>
</evidence>
<dbReference type="Gene3D" id="1.10.472.10">
    <property type="entry name" value="Cyclin-like"/>
    <property type="match status" value="1"/>
</dbReference>
<evidence type="ECO:0000259" key="13">
    <source>
        <dbReference type="Pfam" id="PF21913"/>
    </source>
</evidence>
<dbReference type="EMBL" id="JAUCMX010000026">
    <property type="protein sequence ID" value="KAK3510235.1"/>
    <property type="molecule type" value="Genomic_DNA"/>
</dbReference>
<evidence type="ECO:0000256" key="5">
    <source>
        <dbReference type="ARBA" id="ARBA00022705"/>
    </source>
</evidence>
<keyword evidence="6" id="KW-0832">Ubl conjugation</keyword>
<evidence type="ECO:0000256" key="10">
    <source>
        <dbReference type="ARBA" id="ARBA00069654"/>
    </source>
</evidence>
<evidence type="ECO:0000313" key="15">
    <source>
        <dbReference type="Proteomes" id="UP001274896"/>
    </source>
</evidence>
<dbReference type="Proteomes" id="UP001274896">
    <property type="component" value="Unassembled WGS sequence"/>
</dbReference>
<organism evidence="14 15">
    <name type="scientific">Hemibagrus guttatus</name>
    <dbReference type="NCBI Taxonomy" id="175788"/>
    <lineage>
        <taxon>Eukaryota</taxon>
        <taxon>Metazoa</taxon>
        <taxon>Chordata</taxon>
        <taxon>Craniata</taxon>
        <taxon>Vertebrata</taxon>
        <taxon>Euteleostomi</taxon>
        <taxon>Actinopterygii</taxon>
        <taxon>Neopterygii</taxon>
        <taxon>Teleostei</taxon>
        <taxon>Ostariophysi</taxon>
        <taxon>Siluriformes</taxon>
        <taxon>Bagridae</taxon>
        <taxon>Hemibagrus</taxon>
    </lineage>
</organism>
<dbReference type="InterPro" id="IPR054113">
    <property type="entry name" value="ORC6_cyclin-like_2nd"/>
</dbReference>
<keyword evidence="4" id="KW-0597">Phosphoprotein</keyword>
<dbReference type="Pfam" id="PF05460">
    <property type="entry name" value="ORC6"/>
    <property type="match status" value="1"/>
</dbReference>
<keyword evidence="7" id="KW-0238">DNA-binding</keyword>
<dbReference type="GO" id="GO:0003677">
    <property type="term" value="F:DNA binding"/>
    <property type="evidence" value="ECO:0007669"/>
    <property type="project" value="UniProtKB-KW"/>
</dbReference>
<dbReference type="CDD" id="cd11583">
    <property type="entry name" value="Orc6_mid"/>
    <property type="match status" value="1"/>
</dbReference>
<feature type="compositionally biased region" description="Basic and acidic residues" evidence="11">
    <location>
        <begin position="273"/>
        <end position="290"/>
    </location>
</feature>
<evidence type="ECO:0000256" key="8">
    <source>
        <dbReference type="ARBA" id="ARBA00023242"/>
    </source>
</evidence>
<evidence type="ECO:0000256" key="11">
    <source>
        <dbReference type="SAM" id="MobiDB-lite"/>
    </source>
</evidence>
<protein>
    <recommendedName>
        <fullName evidence="10">Origin recognition complex subunit 6</fullName>
    </recommendedName>
</protein>
<evidence type="ECO:0000256" key="9">
    <source>
        <dbReference type="ARBA" id="ARBA00062917"/>
    </source>
</evidence>
<feature type="domain" description="ORC6 second cyclin-like" evidence="13">
    <location>
        <begin position="144"/>
        <end position="228"/>
    </location>
</feature>
<dbReference type="PANTHER" id="PTHR13394:SF0">
    <property type="entry name" value="ORIGIN RECOGNITION COMPLEX SUBUNIT 6"/>
    <property type="match status" value="1"/>
</dbReference>
<evidence type="ECO:0000259" key="12">
    <source>
        <dbReference type="Pfam" id="PF05460"/>
    </source>
</evidence>
<evidence type="ECO:0000256" key="1">
    <source>
        <dbReference type="ARBA" id="ARBA00004123"/>
    </source>
</evidence>
<evidence type="ECO:0000256" key="7">
    <source>
        <dbReference type="ARBA" id="ARBA00023125"/>
    </source>
</evidence>
<dbReference type="PANTHER" id="PTHR13394">
    <property type="entry name" value="ORIGIN RECOGNITION COMPLEX SUBUNIT 6"/>
    <property type="match status" value="1"/>
</dbReference>
<dbReference type="AlphaFoldDB" id="A0AAE0PYS6"/>
<reference evidence="14" key="1">
    <citation type="submission" date="2023-06" db="EMBL/GenBank/DDBJ databases">
        <title>Male Hemibagrus guttatus genome.</title>
        <authorList>
            <person name="Bian C."/>
        </authorList>
    </citation>
    <scope>NUCLEOTIDE SEQUENCE</scope>
    <source>
        <strain evidence="14">Male_cb2023</strain>
        <tissue evidence="14">Muscle</tissue>
    </source>
</reference>
<keyword evidence="15" id="KW-1185">Reference proteome</keyword>
<keyword evidence="5" id="KW-0235">DNA replication</keyword>
<evidence type="ECO:0000256" key="2">
    <source>
        <dbReference type="ARBA" id="ARBA00010840"/>
    </source>
</evidence>
<dbReference type="InterPro" id="IPR020529">
    <property type="entry name" value="ORC6_met/pln"/>
</dbReference>
<comment type="caution">
    <text evidence="14">The sequence shown here is derived from an EMBL/GenBank/DDBJ whole genome shotgun (WGS) entry which is preliminary data.</text>
</comment>
<evidence type="ECO:0000256" key="6">
    <source>
        <dbReference type="ARBA" id="ARBA00022843"/>
    </source>
</evidence>
<feature type="non-terminal residue" evidence="14">
    <location>
        <position position="1"/>
    </location>
</feature>
<dbReference type="FunFam" id="1.10.472.10:FF:000054">
    <property type="entry name" value="origin recognition complex subunit 6"/>
    <property type="match status" value="1"/>
</dbReference>
<evidence type="ECO:0000256" key="4">
    <source>
        <dbReference type="ARBA" id="ARBA00022553"/>
    </source>
</evidence>
<feature type="domain" description="ORC6 first cyclin-like" evidence="12">
    <location>
        <begin position="56"/>
        <end position="141"/>
    </location>
</feature>
<keyword evidence="8" id="KW-0539">Nucleus</keyword>
<sequence length="311" mass="34535">HFRMTGDVVEFHQLEGTWAWFVDKIPAKTSTPSLCRQFSGVKTFNETNKMDGELFRKLASKMGITSPKVLSQAEEYMRLSQVKCTGLTGSTASSKAVICLELAATAMKCPIDKEYVVKLSGLNKKAYQSSLKAMECILGIQNSLGLKDLAVQYGCMEAVKAASQILQRYGSSLPAAQQQDLDLSKPLFTTAALFTACKCMKIRVDKKLASSSGTKKAVFDRLCAQLLKFGQEICSDTSSVKGKMKSTQKRQKTLTEMLQEAEDDDGLPTSPKQQREASLREEECEEETKQNYEEWKRKILENALKAKSDGE</sequence>
<dbReference type="CDD" id="cd16075">
    <property type="entry name" value="ORC6_CTD"/>
    <property type="match status" value="1"/>
</dbReference>
<dbReference type="Pfam" id="PF21913">
    <property type="entry name" value="ORC6_2nd"/>
    <property type="match status" value="1"/>
</dbReference>
<gene>
    <name evidence="14" type="ORF">QTP70_031062</name>
</gene>
<dbReference type="GO" id="GO:0005664">
    <property type="term" value="C:nuclear origin of replication recognition complex"/>
    <property type="evidence" value="ECO:0007669"/>
    <property type="project" value="InterPro"/>
</dbReference>
<proteinExistence type="inferred from homology"/>
<evidence type="ECO:0000256" key="3">
    <source>
        <dbReference type="ARBA" id="ARBA00022499"/>
    </source>
</evidence>
<feature type="region of interest" description="Disordered" evidence="11">
    <location>
        <begin position="257"/>
        <end position="290"/>
    </location>
</feature>
<comment type="similarity">
    <text evidence="2">Belongs to the ORC6 family.</text>
</comment>
<accession>A0AAE0PYS6</accession>
<dbReference type="GO" id="GO:0006270">
    <property type="term" value="P:DNA replication initiation"/>
    <property type="evidence" value="ECO:0007669"/>
    <property type="project" value="TreeGrafter"/>
</dbReference>
<comment type="subunit">
    <text evidence="9">Component of ORC, a complex composed of at least 6 subunits: ORC1, ORC2, ORC3, ORC4, ORC5 and ORC6. ORC is regulated in a cell-cycle dependent manner. It is sequentially assembled at the exit from anaphase of mitosis and disassembled as cells enter S phase. Interacts with DBF4.</text>
</comment>
<dbReference type="InterPro" id="IPR008721">
    <property type="entry name" value="ORC6_cyclin_first"/>
</dbReference>
<comment type="subcellular location">
    <subcellularLocation>
        <location evidence="1">Nucleus</location>
    </subcellularLocation>
</comment>
<keyword evidence="3" id="KW-1017">Isopeptide bond</keyword>
<name>A0AAE0PYS6_9TELE</name>